<organism evidence="1">
    <name type="scientific">Fervidobacterium thailandense</name>
    <dbReference type="NCBI Taxonomy" id="1008305"/>
    <lineage>
        <taxon>Bacteria</taxon>
        <taxon>Thermotogati</taxon>
        <taxon>Thermotogota</taxon>
        <taxon>Thermotogae</taxon>
        <taxon>Thermotogales</taxon>
        <taxon>Fervidobacteriaceae</taxon>
        <taxon>Fervidobacterium</taxon>
    </lineage>
</organism>
<evidence type="ECO:0000313" key="1">
    <source>
        <dbReference type="EMBL" id="HGU39945.1"/>
    </source>
</evidence>
<comment type="caution">
    <text evidence="1">The sequence shown here is derived from an EMBL/GenBank/DDBJ whole genome shotgun (WGS) entry which is preliminary data.</text>
</comment>
<reference evidence="1" key="1">
    <citation type="journal article" date="2020" name="mSystems">
        <title>Genome- and Community-Level Interaction Insights into Carbon Utilization and Element Cycling Functions of Hydrothermarchaeota in Hydrothermal Sediment.</title>
        <authorList>
            <person name="Zhou Z."/>
            <person name="Liu Y."/>
            <person name="Xu W."/>
            <person name="Pan J."/>
            <person name="Luo Z.H."/>
            <person name="Li M."/>
        </authorList>
    </citation>
    <scope>NUCLEOTIDE SEQUENCE [LARGE SCALE GENOMIC DNA]</scope>
    <source>
        <strain evidence="1">SpSt-609</strain>
    </source>
</reference>
<dbReference type="AlphaFoldDB" id="A0A7C4CFK0"/>
<accession>A0A7C4CFK0</accession>
<sequence>MRFFLCEIEHKVGVHCLALPSNELIGVSTIFVPAPQGERVFGFAEYKGRLYPIVTHAELEMPAFKYFAIYQKFAFGVTRILAEVESTPTPLTEKLFSETPQDSRSEDVLKDVSHYSGIVVHEGKIYYVYNFINLRAPVNANVVKARFSQKVEERQESIGSFILLGEKYAIQKNQVKTILSANLMTSFKVDQFDGFIDYGRIIPVINLDNGEHVVVLENIAYRTGKIQLANGFVLEHPEKGEKVLETDMGTFKIIEV</sequence>
<name>A0A7C4CFK0_9BACT</name>
<dbReference type="EMBL" id="DSZY01000010">
    <property type="protein sequence ID" value="HGU39945.1"/>
    <property type="molecule type" value="Genomic_DNA"/>
</dbReference>
<proteinExistence type="predicted"/>
<gene>
    <name evidence="1" type="ORF">ENT77_01930</name>
</gene>
<protein>
    <submittedName>
        <fullName evidence="1">Uncharacterized protein</fullName>
    </submittedName>
</protein>